<dbReference type="FunFam" id="3.30.450.20:FF:000099">
    <property type="entry name" value="Sensory box sensor histidine kinase"/>
    <property type="match status" value="1"/>
</dbReference>
<dbReference type="PANTHER" id="PTHR43102:SF2">
    <property type="entry name" value="GAF DOMAIN-CONTAINING PROTEIN"/>
    <property type="match status" value="1"/>
</dbReference>
<feature type="domain" description="PAS" evidence="8">
    <location>
        <begin position="188"/>
        <end position="244"/>
    </location>
</feature>
<keyword evidence="6" id="KW-0418">Kinase</keyword>
<keyword evidence="7" id="KW-0067">ATP-binding</keyword>
<evidence type="ECO:0000256" key="7">
    <source>
        <dbReference type="ARBA" id="ARBA00022840"/>
    </source>
</evidence>
<keyword evidence="10" id="KW-1185">Reference proteome</keyword>
<dbReference type="InterPro" id="IPR035965">
    <property type="entry name" value="PAS-like_dom_sf"/>
</dbReference>
<reference evidence="9 10" key="1">
    <citation type="submission" date="2020-06" db="EMBL/GenBank/DDBJ databases">
        <title>Altererythrobacter sp. HHU K3-1.</title>
        <authorList>
            <person name="Zhang D."/>
            <person name="Xue H."/>
        </authorList>
    </citation>
    <scope>NUCLEOTIDE SEQUENCE [LARGE SCALE GENOMIC DNA]</scope>
    <source>
        <strain evidence="9 10">HHU K3-1</strain>
    </source>
</reference>
<dbReference type="SMART" id="SM00065">
    <property type="entry name" value="GAF"/>
    <property type="match status" value="1"/>
</dbReference>
<dbReference type="Proteomes" id="UP000561438">
    <property type="component" value="Unassembled WGS sequence"/>
</dbReference>
<keyword evidence="3" id="KW-0597">Phosphoprotein</keyword>
<dbReference type="PANTHER" id="PTHR43102">
    <property type="entry name" value="SLR1143 PROTEIN"/>
    <property type="match status" value="1"/>
</dbReference>
<comment type="catalytic activity">
    <reaction evidence="1">
        <text>ATP + protein L-histidine = ADP + protein N-phospho-L-histidine.</text>
        <dbReference type="EC" id="2.7.13.3"/>
    </reaction>
</comment>
<dbReference type="SMART" id="SM00911">
    <property type="entry name" value="HWE_HK"/>
    <property type="match status" value="1"/>
</dbReference>
<comment type="caution">
    <text evidence="9">The sequence shown here is derived from an EMBL/GenBank/DDBJ whole genome shotgun (WGS) entry which is preliminary data.</text>
</comment>
<dbReference type="Gene3D" id="3.30.565.10">
    <property type="entry name" value="Histidine kinase-like ATPase, C-terminal domain"/>
    <property type="match status" value="1"/>
</dbReference>
<dbReference type="AlphaFoldDB" id="A0A850H6I2"/>
<dbReference type="InterPro" id="IPR000014">
    <property type="entry name" value="PAS"/>
</dbReference>
<keyword evidence="5" id="KW-0547">Nucleotide-binding</keyword>
<dbReference type="Gene3D" id="3.30.450.40">
    <property type="match status" value="1"/>
</dbReference>
<keyword evidence="4" id="KW-0808">Transferase</keyword>
<dbReference type="EMBL" id="JABWGV010000002">
    <property type="protein sequence ID" value="NVD44785.1"/>
    <property type="molecule type" value="Genomic_DNA"/>
</dbReference>
<dbReference type="InterPro" id="IPR029016">
    <property type="entry name" value="GAF-like_dom_sf"/>
</dbReference>
<evidence type="ECO:0000313" key="10">
    <source>
        <dbReference type="Proteomes" id="UP000561438"/>
    </source>
</evidence>
<name>A0A850H6I2_9SPHN</name>
<evidence type="ECO:0000313" key="9">
    <source>
        <dbReference type="EMBL" id="NVD44785.1"/>
    </source>
</evidence>
<organism evidence="9 10">
    <name type="scientific">Qipengyuania atrilutea</name>
    <dbReference type="NCBI Taxonomy" id="2744473"/>
    <lineage>
        <taxon>Bacteria</taxon>
        <taxon>Pseudomonadati</taxon>
        <taxon>Pseudomonadota</taxon>
        <taxon>Alphaproteobacteria</taxon>
        <taxon>Sphingomonadales</taxon>
        <taxon>Erythrobacteraceae</taxon>
        <taxon>Qipengyuania</taxon>
    </lineage>
</organism>
<dbReference type="GO" id="GO:0004673">
    <property type="term" value="F:protein histidine kinase activity"/>
    <property type="evidence" value="ECO:0007669"/>
    <property type="project" value="UniProtKB-EC"/>
</dbReference>
<proteinExistence type="predicted"/>
<accession>A0A850H6I2</accession>
<dbReference type="InterPro" id="IPR001610">
    <property type="entry name" value="PAC"/>
</dbReference>
<gene>
    <name evidence="9" type="ORF">HUV48_07090</name>
</gene>
<dbReference type="GO" id="GO:0005524">
    <property type="term" value="F:ATP binding"/>
    <property type="evidence" value="ECO:0007669"/>
    <property type="project" value="UniProtKB-KW"/>
</dbReference>
<evidence type="ECO:0000256" key="5">
    <source>
        <dbReference type="ARBA" id="ARBA00022741"/>
    </source>
</evidence>
<dbReference type="Pfam" id="PF08447">
    <property type="entry name" value="PAS_3"/>
    <property type="match status" value="1"/>
</dbReference>
<dbReference type="EC" id="2.7.13.3" evidence="2"/>
<dbReference type="CDD" id="cd00130">
    <property type="entry name" value="PAS"/>
    <property type="match status" value="1"/>
</dbReference>
<evidence type="ECO:0000256" key="6">
    <source>
        <dbReference type="ARBA" id="ARBA00022777"/>
    </source>
</evidence>
<evidence type="ECO:0000256" key="4">
    <source>
        <dbReference type="ARBA" id="ARBA00022679"/>
    </source>
</evidence>
<dbReference type="PROSITE" id="PS50112">
    <property type="entry name" value="PAS"/>
    <property type="match status" value="1"/>
</dbReference>
<dbReference type="Gene3D" id="3.30.450.20">
    <property type="entry name" value="PAS domain"/>
    <property type="match status" value="1"/>
</dbReference>
<dbReference type="InterPro" id="IPR011102">
    <property type="entry name" value="Sig_transdc_His_kinase_HWE"/>
</dbReference>
<dbReference type="InterPro" id="IPR013655">
    <property type="entry name" value="PAS_fold_3"/>
</dbReference>
<sequence>MQADDLLPWPTGKAPDALYCEEANRLSILEQYGLDALENDPELRQITAFTAKVCGAPICLVSLVEKERQRFLVREGLEETETPRPTSFCAHAMLEPEPMIVPDAQQDPRFTGNPLVLGQPHIRFYAGAPLISHEGAPLGSLCVIDTEPRPEGLTELQVNGLIVMAASVMRRLRHRREALAQQAILQVEERRLRAIADSIPDIAFSLSREGKIDYLNQRFSEVVGDVKVEVATDWLPLIHEDEHEGMYAAWKAAYKALQPFESEFRLKTRSGEWRWNVVRILPSDAEDGKENRWFGTITDIHDSHSESENRQLLARELSHRIKNIFAVISGLISMRVRKHPELAEFAADLNAMIRSLGHAHDYVNPLNENAGHSLHELLTDMLAPYGAKGENKLRIDGDARQRIGERAATPLALIFHELATNSAKYGALSHADGYVQIDVSSATNEAQDGDADRLKIRWSEPGIAPPADESSEREGFGSRLLRMSVQNQLGGEMTRTFDTDGLTVDLDFPAQSISG</sequence>
<dbReference type="InterPro" id="IPR036890">
    <property type="entry name" value="HATPase_C_sf"/>
</dbReference>
<dbReference type="NCBIfam" id="TIGR00229">
    <property type="entry name" value="sensory_box"/>
    <property type="match status" value="1"/>
</dbReference>
<evidence type="ECO:0000256" key="3">
    <source>
        <dbReference type="ARBA" id="ARBA00022553"/>
    </source>
</evidence>
<dbReference type="Pfam" id="PF01590">
    <property type="entry name" value="GAF"/>
    <property type="match status" value="1"/>
</dbReference>
<protein>
    <recommendedName>
        <fullName evidence="2">histidine kinase</fullName>
        <ecNumber evidence="2">2.7.13.3</ecNumber>
    </recommendedName>
</protein>
<dbReference type="RefSeq" id="WP_176267084.1">
    <property type="nucleotide sequence ID" value="NZ_JABWGV010000002.1"/>
</dbReference>
<dbReference type="SUPFAM" id="SSF55785">
    <property type="entry name" value="PYP-like sensor domain (PAS domain)"/>
    <property type="match status" value="1"/>
</dbReference>
<dbReference type="SMART" id="SM00091">
    <property type="entry name" value="PAS"/>
    <property type="match status" value="1"/>
</dbReference>
<dbReference type="SMART" id="SM00086">
    <property type="entry name" value="PAC"/>
    <property type="match status" value="1"/>
</dbReference>
<evidence type="ECO:0000256" key="2">
    <source>
        <dbReference type="ARBA" id="ARBA00012438"/>
    </source>
</evidence>
<dbReference type="SUPFAM" id="SSF55781">
    <property type="entry name" value="GAF domain-like"/>
    <property type="match status" value="1"/>
</dbReference>
<dbReference type="InterPro" id="IPR003018">
    <property type="entry name" value="GAF"/>
</dbReference>
<evidence type="ECO:0000256" key="1">
    <source>
        <dbReference type="ARBA" id="ARBA00000085"/>
    </source>
</evidence>
<dbReference type="Pfam" id="PF07536">
    <property type="entry name" value="HWE_HK"/>
    <property type="match status" value="1"/>
</dbReference>
<evidence type="ECO:0000259" key="8">
    <source>
        <dbReference type="PROSITE" id="PS50112"/>
    </source>
</evidence>